<evidence type="ECO:0000256" key="2">
    <source>
        <dbReference type="ARBA" id="ARBA00023163"/>
    </source>
</evidence>
<feature type="domain" description="HTH deoR-type" evidence="4">
    <location>
        <begin position="7"/>
        <end position="59"/>
    </location>
</feature>
<dbReference type="Gene3D" id="1.10.10.10">
    <property type="entry name" value="Winged helix-like DNA-binding domain superfamily/Winged helix DNA-binding domain"/>
    <property type="match status" value="1"/>
</dbReference>
<dbReference type="Pfam" id="PF08220">
    <property type="entry name" value="HTH_DeoR"/>
    <property type="match status" value="1"/>
</dbReference>
<dbReference type="RefSeq" id="WP_258210708.1">
    <property type="nucleotide sequence ID" value="NZ_CP102734.1"/>
</dbReference>
<dbReference type="Pfam" id="PF00455">
    <property type="entry name" value="DeoRC"/>
    <property type="match status" value="1"/>
</dbReference>
<dbReference type="InterPro" id="IPR037171">
    <property type="entry name" value="NagB/RpiA_transferase-like"/>
</dbReference>
<gene>
    <name evidence="5" type="ORF">NV226_02275</name>
</gene>
<accession>A0ABY5R9S1</accession>
<protein>
    <submittedName>
        <fullName evidence="5">DeoR/GlpR family DNA-binding transcription regulator</fullName>
    </submittedName>
</protein>
<evidence type="ECO:0000259" key="4">
    <source>
        <dbReference type="Pfam" id="PF08220"/>
    </source>
</evidence>
<evidence type="ECO:0000313" key="5">
    <source>
        <dbReference type="EMBL" id="UVD81534.1"/>
    </source>
</evidence>
<keyword evidence="2" id="KW-0804">Transcription</keyword>
<organism evidence="5 6">
    <name type="scientific">Mycoplasma iguanae</name>
    <dbReference type="NCBI Taxonomy" id="292461"/>
    <lineage>
        <taxon>Bacteria</taxon>
        <taxon>Bacillati</taxon>
        <taxon>Mycoplasmatota</taxon>
        <taxon>Mollicutes</taxon>
        <taxon>Mycoplasmataceae</taxon>
        <taxon>Mycoplasma</taxon>
    </lineage>
</organism>
<dbReference type="PANTHER" id="PTHR30363">
    <property type="entry name" value="HTH-TYPE TRANSCRIPTIONAL REGULATOR SRLR-RELATED"/>
    <property type="match status" value="1"/>
</dbReference>
<dbReference type="SUPFAM" id="SSF46785">
    <property type="entry name" value="Winged helix' DNA-binding domain"/>
    <property type="match status" value="1"/>
</dbReference>
<dbReference type="EMBL" id="CP102734">
    <property type="protein sequence ID" value="UVD81534.1"/>
    <property type="molecule type" value="Genomic_DNA"/>
</dbReference>
<evidence type="ECO:0000259" key="3">
    <source>
        <dbReference type="Pfam" id="PF00455"/>
    </source>
</evidence>
<dbReference type="InterPro" id="IPR036390">
    <property type="entry name" value="WH_DNA-bd_sf"/>
</dbReference>
<dbReference type="InterPro" id="IPR001034">
    <property type="entry name" value="DeoR_HTH"/>
</dbReference>
<dbReference type="InterPro" id="IPR036388">
    <property type="entry name" value="WH-like_DNA-bd_sf"/>
</dbReference>
<keyword evidence="6" id="KW-1185">Reference proteome</keyword>
<evidence type="ECO:0000313" key="6">
    <source>
        <dbReference type="Proteomes" id="UP001059252"/>
    </source>
</evidence>
<reference evidence="5" key="1">
    <citation type="submission" date="2022-08" db="EMBL/GenBank/DDBJ databases">
        <title>Complete genome of Mycoplasma iguanae type strain 2327.</title>
        <authorList>
            <person name="Spergser J."/>
        </authorList>
    </citation>
    <scope>NUCLEOTIDE SEQUENCE</scope>
    <source>
        <strain evidence="5">2327</strain>
    </source>
</reference>
<evidence type="ECO:0000256" key="1">
    <source>
        <dbReference type="ARBA" id="ARBA00023015"/>
    </source>
</evidence>
<sequence length="246" mass="28164">MTILLENKIKEFIKSHKVIKPSEIEEEFKLSKSTTRRLLIKLGNEGFIKRNFGEVIYNEVQIHTDKLTVEEIDKNKAVKLSLASTAAVLAKDYKHVFVDAGSTCYYLLEKLNKSINLYTNSIFNAMHAIEMGFENVNVIGGFLKKRTLSTVSHDLSKYENLTFQIAFLGVNGIDDEGNLTTPEIQEGYAKNYFASHSDLVVVLAEKQKFGVRSFYNFKPKNKTILVVTNYRTKQNYKNLFIINNKE</sequence>
<keyword evidence="1" id="KW-0805">Transcription regulation</keyword>
<dbReference type="SUPFAM" id="SSF100950">
    <property type="entry name" value="NagB/RpiA/CoA transferase-like"/>
    <property type="match status" value="1"/>
</dbReference>
<dbReference type="GO" id="GO:0003677">
    <property type="term" value="F:DNA binding"/>
    <property type="evidence" value="ECO:0007669"/>
    <property type="project" value="UniProtKB-KW"/>
</dbReference>
<proteinExistence type="predicted"/>
<keyword evidence="5" id="KW-0238">DNA-binding</keyword>
<feature type="domain" description="DeoR-like transcriptional repressor C-terminal sensor" evidence="3">
    <location>
        <begin position="75"/>
        <end position="229"/>
    </location>
</feature>
<name>A0ABY5R9S1_9MOLU</name>
<dbReference type="InterPro" id="IPR050313">
    <property type="entry name" value="Carb_Metab_HTH_regulators"/>
</dbReference>
<dbReference type="SMART" id="SM01134">
    <property type="entry name" value="DeoRC"/>
    <property type="match status" value="1"/>
</dbReference>
<dbReference type="Proteomes" id="UP001059252">
    <property type="component" value="Chromosome"/>
</dbReference>
<dbReference type="Gene3D" id="3.40.50.1360">
    <property type="match status" value="1"/>
</dbReference>
<dbReference type="PANTHER" id="PTHR30363:SF56">
    <property type="entry name" value="TRANSCRIPTIONAL REGULATOR, DEOR FAMILY"/>
    <property type="match status" value="1"/>
</dbReference>
<dbReference type="InterPro" id="IPR014036">
    <property type="entry name" value="DeoR-like_C"/>
</dbReference>